<feature type="domain" description="Beta-Casp" evidence="1">
    <location>
        <begin position="1"/>
        <end position="74"/>
    </location>
</feature>
<keyword evidence="2" id="KW-0378">Hydrolase</keyword>
<dbReference type="EMBL" id="PNCI01000197">
    <property type="protein sequence ID" value="TMP20638.1"/>
    <property type="molecule type" value="Genomic_DNA"/>
</dbReference>
<dbReference type="Gene3D" id="3.40.50.10890">
    <property type="match status" value="1"/>
</dbReference>
<evidence type="ECO:0000259" key="1">
    <source>
        <dbReference type="SMART" id="SM01027"/>
    </source>
</evidence>
<reference evidence="3" key="2">
    <citation type="submission" date="2019-06" db="EMBL/GenBank/DDBJ databases">
        <title>Co-occurence of chitin degradation, pigmentation and bioactivity in marine Pseudoalteromonas.</title>
        <authorList>
            <person name="Sonnenschein E.C."/>
            <person name="Bech P.K."/>
        </authorList>
    </citation>
    <scope>NUCLEOTIDE SEQUENCE [LARGE SCALE GENOMIC DNA]</scope>
    <source>
        <strain evidence="3">S2676</strain>
    </source>
</reference>
<dbReference type="InterPro" id="IPR036866">
    <property type="entry name" value="RibonucZ/Hydroxyglut_hydro"/>
</dbReference>
<feature type="non-terminal residue" evidence="2">
    <location>
        <position position="82"/>
    </location>
</feature>
<feature type="non-terminal residue" evidence="2">
    <location>
        <position position="1"/>
    </location>
</feature>
<organism evidence="2 3">
    <name type="scientific">Pseudoalteromonas rubra</name>
    <dbReference type="NCBI Taxonomy" id="43658"/>
    <lineage>
        <taxon>Bacteria</taxon>
        <taxon>Pseudomonadati</taxon>
        <taxon>Pseudomonadota</taxon>
        <taxon>Gammaproteobacteria</taxon>
        <taxon>Alteromonadales</taxon>
        <taxon>Pseudoalteromonadaceae</taxon>
        <taxon>Pseudoalteromonas</taxon>
    </lineage>
</organism>
<proteinExistence type="predicted"/>
<accession>A0A5S3WES4</accession>
<dbReference type="AlphaFoldDB" id="A0A5S3WES4"/>
<reference evidence="2 3" key="1">
    <citation type="submission" date="2018-01" db="EMBL/GenBank/DDBJ databases">
        <authorList>
            <person name="Paulsen S."/>
            <person name="Gram L.K."/>
        </authorList>
    </citation>
    <scope>NUCLEOTIDE SEQUENCE [LARGE SCALE GENOMIC DNA]</scope>
    <source>
        <strain evidence="2 3">S2676</strain>
    </source>
</reference>
<dbReference type="Pfam" id="PF10996">
    <property type="entry name" value="Beta-Casp"/>
    <property type="match status" value="1"/>
</dbReference>
<sequence length="82" mass="8901">PLDFDNIVTIDTHQQHVQLLQYLKQRQKPAIVIAASGMCSGGRIVNYLVEFLPEPTTDVSFVGYQGAGTPGRAIQKYGPQGG</sequence>
<name>A0A5S3WES4_9GAMM</name>
<dbReference type="InterPro" id="IPR022712">
    <property type="entry name" value="Beta_Casp"/>
</dbReference>
<dbReference type="GO" id="GO:0016787">
    <property type="term" value="F:hydrolase activity"/>
    <property type="evidence" value="ECO:0007669"/>
    <property type="project" value="UniProtKB-KW"/>
</dbReference>
<protein>
    <submittedName>
        <fullName evidence="2">MBL fold hydrolase</fullName>
    </submittedName>
</protein>
<dbReference type="SMART" id="SM01027">
    <property type="entry name" value="Beta-Casp"/>
    <property type="match status" value="1"/>
</dbReference>
<evidence type="ECO:0000313" key="3">
    <source>
        <dbReference type="Proteomes" id="UP000310249"/>
    </source>
</evidence>
<dbReference type="Proteomes" id="UP000310249">
    <property type="component" value="Unassembled WGS sequence"/>
</dbReference>
<comment type="caution">
    <text evidence="2">The sequence shown here is derived from an EMBL/GenBank/DDBJ whole genome shotgun (WGS) entry which is preliminary data.</text>
</comment>
<evidence type="ECO:0000313" key="2">
    <source>
        <dbReference type="EMBL" id="TMP20638.1"/>
    </source>
</evidence>
<gene>
    <name evidence="2" type="ORF">CWB99_24225</name>
</gene>
<dbReference type="SUPFAM" id="SSF56281">
    <property type="entry name" value="Metallo-hydrolase/oxidoreductase"/>
    <property type="match status" value="1"/>
</dbReference>